<dbReference type="InParanoid" id="D3AYH6"/>
<dbReference type="Proteomes" id="UP000001396">
    <property type="component" value="Unassembled WGS sequence"/>
</dbReference>
<evidence type="ECO:0000256" key="1">
    <source>
        <dbReference type="SAM" id="MobiDB-lite"/>
    </source>
</evidence>
<evidence type="ECO:0000313" key="2">
    <source>
        <dbReference type="EMBL" id="EFA86003.1"/>
    </source>
</evidence>
<protein>
    <submittedName>
        <fullName evidence="2">Uncharacterized protein</fullName>
    </submittedName>
</protein>
<dbReference type="EMBL" id="ADBJ01000004">
    <property type="protein sequence ID" value="EFA86003.1"/>
    <property type="molecule type" value="Genomic_DNA"/>
</dbReference>
<feature type="compositionally biased region" description="Low complexity" evidence="1">
    <location>
        <begin position="167"/>
        <end position="196"/>
    </location>
</feature>
<dbReference type="Gene3D" id="3.80.10.10">
    <property type="entry name" value="Ribonuclease Inhibitor"/>
    <property type="match status" value="2"/>
</dbReference>
<dbReference type="InterPro" id="IPR006553">
    <property type="entry name" value="Leu-rich_rpt_Cys-con_subtyp"/>
</dbReference>
<feature type="compositionally biased region" description="Low complexity" evidence="1">
    <location>
        <begin position="380"/>
        <end position="415"/>
    </location>
</feature>
<accession>D3AYH6</accession>
<dbReference type="STRING" id="670386.D3AYH6"/>
<reference evidence="2 3" key="1">
    <citation type="journal article" date="2011" name="Genome Res.">
        <title>Phylogeny-wide analysis of social amoeba genomes highlights ancient origins for complex intercellular communication.</title>
        <authorList>
            <person name="Heidel A.J."/>
            <person name="Lawal H.M."/>
            <person name="Felder M."/>
            <person name="Schilde C."/>
            <person name="Helps N.R."/>
            <person name="Tunggal B."/>
            <person name="Rivero F."/>
            <person name="John U."/>
            <person name="Schleicher M."/>
            <person name="Eichinger L."/>
            <person name="Platzer M."/>
            <person name="Noegel A.A."/>
            <person name="Schaap P."/>
            <person name="Gloeckner G."/>
        </authorList>
    </citation>
    <scope>NUCLEOTIDE SEQUENCE [LARGE SCALE GENOMIC DNA]</scope>
    <source>
        <strain evidence="3">ATCC 26659 / Pp 5 / PN500</strain>
    </source>
</reference>
<feature type="region of interest" description="Disordered" evidence="1">
    <location>
        <begin position="380"/>
        <end position="417"/>
    </location>
</feature>
<feature type="compositionally biased region" description="Low complexity" evidence="1">
    <location>
        <begin position="255"/>
        <end position="267"/>
    </location>
</feature>
<organism evidence="2 3">
    <name type="scientific">Heterostelium pallidum (strain ATCC 26659 / Pp 5 / PN500)</name>
    <name type="common">Cellular slime mold</name>
    <name type="synonym">Polysphondylium pallidum</name>
    <dbReference type="NCBI Taxonomy" id="670386"/>
    <lineage>
        <taxon>Eukaryota</taxon>
        <taxon>Amoebozoa</taxon>
        <taxon>Evosea</taxon>
        <taxon>Eumycetozoa</taxon>
        <taxon>Dictyostelia</taxon>
        <taxon>Acytosteliales</taxon>
        <taxon>Acytosteliaceae</taxon>
        <taxon>Heterostelium</taxon>
    </lineage>
</organism>
<gene>
    <name evidence="2" type="ORF">PPL_01236</name>
</gene>
<dbReference type="PANTHER" id="PTHR13318:SF190">
    <property type="entry name" value="PARTNER OF PAIRED, ISOFORM B"/>
    <property type="match status" value="1"/>
</dbReference>
<evidence type="ECO:0000313" key="3">
    <source>
        <dbReference type="Proteomes" id="UP000001396"/>
    </source>
</evidence>
<proteinExistence type="predicted"/>
<sequence length="787" mass="87117">MKLANKLKFSGGSIKRVSDFDGVFDYLQLLLKHHPVTLKKRCFVSIISNTAQSEETRRQLAYLPLELKEELIHFMLEYRLFNVKIAAMTELIEVLLDPRIKSLDFSVVPSKISQLDSTKELLRAAHRIQKLDFSYCYEINDQILKLILQNCYHGAPNGIASRSSTISGPDSGSLNGSGNSLPTTSSPIGSPMITPTSTPPSTPTKNKLHRLQRLKEKILKKRKNTMDPFKLSLSDSSEADNLPPHAVVIPFDQESTSSGGNGTSSNGHSRVTGDYEESGIESLSIRHCTLFSDTILRRLLRASSSLTYLDATGTKLSGKSLQTITNHCFKLRTLSIGSLSESIVMPAITTSFCNLVNLTSLDLSYNSKIDHSVLVSILTNHHQQQQQHHNQSNHLSISTSSSSLPSPMHSPTLTPGTQPPNLLFNSAVSSSSASISSISSFGIDHSMSHQSLSSMISNGSTLSINTNRLDEANNIIVAYPSMLQCLNLAQLEIEDESLAMLPKKCPLLHTLDISYCTRICDDSLIDMTANGLITLQSLTAKVVKVSHGLVNIFKTNPLLTKLDIRFTQVKEEHLNQIPICLNNLRVIRLDGTPITDNTFRLISSSNRCLEEVGLSQCKNITFEMFNVLAENSTNFFNQSDQLSTLDVSFSPMASDDFLMVMANSNCAANLESLFVGGGFQHLEGVTVTRLVDRCPMIRIFSCLSCYKLKDSVIIDAMKRWLMLEAIELTDCTALTPNTINFLTLDTHLHYHLRFIFFGSAISEEVDEQTILNKIDGRTTVELLENNN</sequence>
<dbReference type="PANTHER" id="PTHR13318">
    <property type="entry name" value="PARTNER OF PAIRED, ISOFORM B-RELATED"/>
    <property type="match status" value="1"/>
</dbReference>
<comment type="caution">
    <text evidence="2">The sequence shown here is derived from an EMBL/GenBank/DDBJ whole genome shotgun (WGS) entry which is preliminary data.</text>
</comment>
<name>D3AYH6_HETP5</name>
<dbReference type="SUPFAM" id="SSF52047">
    <property type="entry name" value="RNI-like"/>
    <property type="match status" value="1"/>
</dbReference>
<dbReference type="SMART" id="SM00367">
    <property type="entry name" value="LRR_CC"/>
    <property type="match status" value="5"/>
</dbReference>
<dbReference type="FunCoup" id="D3AYH6">
    <property type="interactions" value="632"/>
</dbReference>
<dbReference type="RefSeq" id="XP_020438109.1">
    <property type="nucleotide sequence ID" value="XM_020572251.1"/>
</dbReference>
<feature type="region of interest" description="Disordered" evidence="1">
    <location>
        <begin position="163"/>
        <end position="208"/>
    </location>
</feature>
<dbReference type="OMA" id="CIYLQDL"/>
<dbReference type="GO" id="GO:0019005">
    <property type="term" value="C:SCF ubiquitin ligase complex"/>
    <property type="evidence" value="ECO:0007669"/>
    <property type="project" value="TreeGrafter"/>
</dbReference>
<dbReference type="GO" id="GO:0031146">
    <property type="term" value="P:SCF-dependent proteasomal ubiquitin-dependent protein catabolic process"/>
    <property type="evidence" value="ECO:0007669"/>
    <property type="project" value="TreeGrafter"/>
</dbReference>
<keyword evidence="3" id="KW-1185">Reference proteome</keyword>
<dbReference type="GeneID" id="31356766"/>
<dbReference type="AlphaFoldDB" id="D3AYH6"/>
<dbReference type="InterPro" id="IPR032675">
    <property type="entry name" value="LRR_dom_sf"/>
</dbReference>
<feature type="region of interest" description="Disordered" evidence="1">
    <location>
        <begin position="252"/>
        <end position="272"/>
    </location>
</feature>